<reference evidence="2" key="1">
    <citation type="submission" date="2021-01" db="EMBL/GenBank/DDBJ databases">
        <authorList>
            <person name="Kaushik A."/>
        </authorList>
    </citation>
    <scope>NUCLEOTIDE SEQUENCE</scope>
    <source>
        <strain evidence="2">AG1-1B</strain>
    </source>
</reference>
<accession>A0A8H3B5L3</accession>
<organism evidence="2 3">
    <name type="scientific">Rhizoctonia solani</name>
    <dbReference type="NCBI Taxonomy" id="456999"/>
    <lineage>
        <taxon>Eukaryota</taxon>
        <taxon>Fungi</taxon>
        <taxon>Dikarya</taxon>
        <taxon>Basidiomycota</taxon>
        <taxon>Agaricomycotina</taxon>
        <taxon>Agaricomycetes</taxon>
        <taxon>Cantharellales</taxon>
        <taxon>Ceratobasidiaceae</taxon>
        <taxon>Rhizoctonia</taxon>
    </lineage>
</organism>
<evidence type="ECO:0000313" key="3">
    <source>
        <dbReference type="Proteomes" id="UP000663826"/>
    </source>
</evidence>
<dbReference type="AlphaFoldDB" id="A0A8H3B5L3"/>
<name>A0A8H3B5L3_9AGAM</name>
<feature type="region of interest" description="Disordered" evidence="1">
    <location>
        <begin position="48"/>
        <end position="124"/>
    </location>
</feature>
<protein>
    <submittedName>
        <fullName evidence="2">Uncharacterized protein</fullName>
    </submittedName>
</protein>
<feature type="compositionally biased region" description="Polar residues" evidence="1">
    <location>
        <begin position="84"/>
        <end position="101"/>
    </location>
</feature>
<sequence length="124" mass="13890">MDQRRVLTASEHVDALTRQAHAHFPTSSDGYTLHVTVDDCEAWDNAVMGLENQETVPDEQSEESFEGKMSKSRPDTAKGKKANKVQSSATRSTTADNTGQATRKRKAQRRVLFLPEETRHNVSF</sequence>
<feature type="compositionally biased region" description="Basic and acidic residues" evidence="1">
    <location>
        <begin position="65"/>
        <end position="78"/>
    </location>
</feature>
<dbReference type="EMBL" id="CAJMWQ010001356">
    <property type="protein sequence ID" value="CAE6447821.1"/>
    <property type="molecule type" value="Genomic_DNA"/>
</dbReference>
<comment type="caution">
    <text evidence="2">The sequence shown here is derived from an EMBL/GenBank/DDBJ whole genome shotgun (WGS) entry which is preliminary data.</text>
</comment>
<dbReference type="Proteomes" id="UP000663826">
    <property type="component" value="Unassembled WGS sequence"/>
</dbReference>
<evidence type="ECO:0000256" key="1">
    <source>
        <dbReference type="SAM" id="MobiDB-lite"/>
    </source>
</evidence>
<gene>
    <name evidence="2" type="ORF">RDB_LOCUS76112</name>
</gene>
<evidence type="ECO:0000313" key="2">
    <source>
        <dbReference type="EMBL" id="CAE6447821.1"/>
    </source>
</evidence>
<proteinExistence type="predicted"/>